<proteinExistence type="predicted"/>
<dbReference type="RefSeq" id="WP_123288690.1">
    <property type="nucleotide sequence ID" value="NZ_RJVA01000003.1"/>
</dbReference>
<organism evidence="1 2">
    <name type="scientific">Desulfosoma caldarium</name>
    <dbReference type="NCBI Taxonomy" id="610254"/>
    <lineage>
        <taxon>Bacteria</taxon>
        <taxon>Pseudomonadati</taxon>
        <taxon>Thermodesulfobacteriota</taxon>
        <taxon>Syntrophobacteria</taxon>
        <taxon>Syntrophobacterales</taxon>
        <taxon>Syntrophobacteraceae</taxon>
        <taxon>Desulfosoma</taxon>
    </lineage>
</organism>
<reference evidence="1 2" key="1">
    <citation type="submission" date="2018-11" db="EMBL/GenBank/DDBJ databases">
        <title>Genomic Encyclopedia of Type Strains, Phase IV (KMG-IV): sequencing the most valuable type-strain genomes for metagenomic binning, comparative biology and taxonomic classification.</title>
        <authorList>
            <person name="Goeker M."/>
        </authorList>
    </citation>
    <scope>NUCLEOTIDE SEQUENCE [LARGE SCALE GENOMIC DNA]</scope>
    <source>
        <strain evidence="1 2">DSM 22027</strain>
    </source>
</reference>
<evidence type="ECO:0000313" key="2">
    <source>
        <dbReference type="Proteomes" id="UP000276223"/>
    </source>
</evidence>
<dbReference type="AlphaFoldDB" id="A0A3N1VKQ4"/>
<keyword evidence="2" id="KW-1185">Reference proteome</keyword>
<evidence type="ECO:0000313" key="1">
    <source>
        <dbReference type="EMBL" id="ROR03385.1"/>
    </source>
</evidence>
<dbReference type="InterPro" id="IPR010985">
    <property type="entry name" value="Ribbon_hlx_hlx"/>
</dbReference>
<dbReference type="SUPFAM" id="SSF47598">
    <property type="entry name" value="Ribbon-helix-helix"/>
    <property type="match status" value="1"/>
</dbReference>
<comment type="caution">
    <text evidence="1">The sequence shown here is derived from an EMBL/GenBank/DDBJ whole genome shotgun (WGS) entry which is preliminary data.</text>
</comment>
<dbReference type="Gene3D" id="1.10.1220.10">
    <property type="entry name" value="Met repressor-like"/>
    <property type="match status" value="1"/>
</dbReference>
<dbReference type="InterPro" id="IPR013321">
    <property type="entry name" value="Arc_rbn_hlx_hlx"/>
</dbReference>
<dbReference type="GO" id="GO:0006355">
    <property type="term" value="P:regulation of DNA-templated transcription"/>
    <property type="evidence" value="ECO:0007669"/>
    <property type="project" value="InterPro"/>
</dbReference>
<gene>
    <name evidence="1" type="ORF">EDC27_0121</name>
</gene>
<sequence>MATWNVMWDLGTRSSCYLQVTGVPKDVEYDEVMETIEAAGRAPMVDGLLWAFCRLVPGDPGRKPRNTVTWEALQREAYEPVGFHLRVPRRLKAALKVLAARREESINATAIRALEAGIEALTEDE</sequence>
<protein>
    <submittedName>
        <fullName evidence="1">Uncharacterized protein</fullName>
    </submittedName>
</protein>
<dbReference type="Proteomes" id="UP000276223">
    <property type="component" value="Unassembled WGS sequence"/>
</dbReference>
<accession>A0A3N1VKQ4</accession>
<name>A0A3N1VKQ4_9BACT</name>
<dbReference type="EMBL" id="RJVA01000003">
    <property type="protein sequence ID" value="ROR03385.1"/>
    <property type="molecule type" value="Genomic_DNA"/>
</dbReference>